<keyword evidence="3" id="KW-0808">Transferase</keyword>
<dbReference type="Pfam" id="PF17919">
    <property type="entry name" value="RT_RNaseH_2"/>
    <property type="match status" value="1"/>
</dbReference>
<sequence length="553" mass="63286">MSTNEQAPLSQPTSAVRNTLGKEKDPQGLGRPAFDAALREYCDRNYHQLLPSIAKKARPFQVTKEKDSKIRTTFKRLEKGVFYRLGDKGKSMSAYSNNSRRRSYHSSRRDTESCYQSSRSRETEFAFEKRHNKRASSRRTKALSESEVWFDDLLKEFIDSYDDLTEAFLQNYLQKKKYIKDPVEFTISSRKMGNPWKSSCEGEEDGTEGPMIIEAEMGGHFVHRIYVDGSSSLEILYEHCFDRAIFSGEIIWSLGQISLLVKIGDKEHSTFALISFMVVRSPSPYNRIIGRPEVRKIQAVPYTTHGMLKFPVAGGMVTLQSSRIISLECTMVSGPELKNVCGFQRLEQSMPQRWLSATRIRLKGGSGPQFAVSKMFEGRAKAKWEVGNLIRFLSKSAEKLLQFFKTLKKCTKKSDFQWTAKAKTTFKQMKKSIAELPMLTAPKDKEELIIYPAAAKEAISAVLMTERDGKQMPIYFVSRALQVMAKMVFGRFMVSLKTRFKSLKICKPVDDSYNQIEKSNSMRVEIRSRKARKLIEETLRVADSPKCTKSYSF</sequence>
<comment type="caution">
    <text evidence="3">The sequence shown here is derived from an EMBL/GenBank/DDBJ whole genome shotgun (WGS) entry which is preliminary data.</text>
</comment>
<dbReference type="InterPro" id="IPR043128">
    <property type="entry name" value="Rev_trsase/Diguanyl_cyclase"/>
</dbReference>
<accession>A0A699HAW1</accession>
<protein>
    <submittedName>
        <fullName evidence="3">Reverse transcriptase domain-containing protein</fullName>
    </submittedName>
</protein>
<dbReference type="AlphaFoldDB" id="A0A699HAW1"/>
<dbReference type="InterPro" id="IPR041577">
    <property type="entry name" value="RT_RNaseH_2"/>
</dbReference>
<name>A0A699HAW1_TANCI</name>
<keyword evidence="3" id="KW-0548">Nucleotidyltransferase</keyword>
<reference evidence="3" key="1">
    <citation type="journal article" date="2019" name="Sci. Rep.">
        <title>Draft genome of Tanacetum cinerariifolium, the natural source of mosquito coil.</title>
        <authorList>
            <person name="Yamashiro T."/>
            <person name="Shiraishi A."/>
            <person name="Satake H."/>
            <person name="Nakayama K."/>
        </authorList>
    </citation>
    <scope>NUCLEOTIDE SEQUENCE</scope>
</reference>
<evidence type="ECO:0000313" key="3">
    <source>
        <dbReference type="EMBL" id="GEX93121.1"/>
    </source>
</evidence>
<dbReference type="GO" id="GO:0003964">
    <property type="term" value="F:RNA-directed DNA polymerase activity"/>
    <property type="evidence" value="ECO:0007669"/>
    <property type="project" value="UniProtKB-KW"/>
</dbReference>
<feature type="compositionally biased region" description="Polar residues" evidence="1">
    <location>
        <begin position="1"/>
        <end position="17"/>
    </location>
</feature>
<dbReference type="EMBL" id="BKCJ010139812">
    <property type="protein sequence ID" value="GEX93121.1"/>
    <property type="molecule type" value="Genomic_DNA"/>
</dbReference>
<evidence type="ECO:0000259" key="2">
    <source>
        <dbReference type="Pfam" id="PF17919"/>
    </source>
</evidence>
<proteinExistence type="predicted"/>
<dbReference type="PANTHER" id="PTHR34563">
    <property type="entry name" value="BNACNNG33880D PROTEIN"/>
    <property type="match status" value="1"/>
</dbReference>
<keyword evidence="3" id="KW-0695">RNA-directed DNA polymerase</keyword>
<feature type="domain" description="Reverse transcriptase/retrotransposon-derived protein RNase H-like" evidence="2">
    <location>
        <begin position="418"/>
        <end position="482"/>
    </location>
</feature>
<dbReference type="PANTHER" id="PTHR34563:SF13">
    <property type="match status" value="1"/>
</dbReference>
<gene>
    <name evidence="3" type="ORF">Tci_365096</name>
</gene>
<feature type="region of interest" description="Disordered" evidence="1">
    <location>
        <begin position="93"/>
        <end position="117"/>
    </location>
</feature>
<dbReference type="Gene3D" id="3.30.70.270">
    <property type="match status" value="1"/>
</dbReference>
<evidence type="ECO:0000256" key="1">
    <source>
        <dbReference type="SAM" id="MobiDB-lite"/>
    </source>
</evidence>
<organism evidence="3">
    <name type="scientific">Tanacetum cinerariifolium</name>
    <name type="common">Dalmatian daisy</name>
    <name type="synonym">Chrysanthemum cinerariifolium</name>
    <dbReference type="NCBI Taxonomy" id="118510"/>
    <lineage>
        <taxon>Eukaryota</taxon>
        <taxon>Viridiplantae</taxon>
        <taxon>Streptophyta</taxon>
        <taxon>Embryophyta</taxon>
        <taxon>Tracheophyta</taxon>
        <taxon>Spermatophyta</taxon>
        <taxon>Magnoliopsida</taxon>
        <taxon>eudicotyledons</taxon>
        <taxon>Gunneridae</taxon>
        <taxon>Pentapetalae</taxon>
        <taxon>asterids</taxon>
        <taxon>campanulids</taxon>
        <taxon>Asterales</taxon>
        <taxon>Asteraceae</taxon>
        <taxon>Asteroideae</taxon>
        <taxon>Anthemideae</taxon>
        <taxon>Anthemidinae</taxon>
        <taxon>Tanacetum</taxon>
    </lineage>
</organism>
<dbReference type="InterPro" id="IPR043502">
    <property type="entry name" value="DNA/RNA_pol_sf"/>
</dbReference>
<feature type="region of interest" description="Disordered" evidence="1">
    <location>
        <begin position="1"/>
        <end position="31"/>
    </location>
</feature>
<dbReference type="SUPFAM" id="SSF56672">
    <property type="entry name" value="DNA/RNA polymerases"/>
    <property type="match status" value="1"/>
</dbReference>